<evidence type="ECO:0000256" key="4">
    <source>
        <dbReference type="ARBA" id="ARBA00022729"/>
    </source>
</evidence>
<evidence type="ECO:0000256" key="6">
    <source>
        <dbReference type="ARBA" id="ARBA00022963"/>
    </source>
</evidence>
<reference evidence="9" key="1">
    <citation type="submission" date="2022-08" db="EMBL/GenBank/DDBJ databases">
        <authorList>
            <person name="Gutierrez-Valencia J."/>
        </authorList>
    </citation>
    <scope>NUCLEOTIDE SEQUENCE</scope>
</reference>
<comment type="caution">
    <text evidence="9">The sequence shown here is derived from an EMBL/GenBank/DDBJ whole genome shotgun (WGS) entry which is preliminary data.</text>
</comment>
<feature type="chain" id="PRO_5043538677" evidence="8">
    <location>
        <begin position="30"/>
        <end position="361"/>
    </location>
</feature>
<dbReference type="EMBL" id="CAMGYJ010000009">
    <property type="protein sequence ID" value="CAI0475442.1"/>
    <property type="molecule type" value="Genomic_DNA"/>
</dbReference>
<dbReference type="InterPro" id="IPR001087">
    <property type="entry name" value="GDSL"/>
</dbReference>
<keyword evidence="5" id="KW-0378">Hydrolase</keyword>
<dbReference type="PROSITE" id="PS01098">
    <property type="entry name" value="LIPASE_GDSL_SER"/>
    <property type="match status" value="1"/>
</dbReference>
<dbReference type="InterPro" id="IPR036514">
    <property type="entry name" value="SGNH_hydro_sf"/>
</dbReference>
<comment type="similarity">
    <text evidence="2">Belongs to the 'GDSL' lipolytic enzyme family.</text>
</comment>
<evidence type="ECO:0000256" key="1">
    <source>
        <dbReference type="ARBA" id="ARBA00004613"/>
    </source>
</evidence>
<keyword evidence="10" id="KW-1185">Reference proteome</keyword>
<sequence>MARQWNSHPLLVTFCLLALWFGKKQWVIGEPVAPCFFIFGDSLVDGGNNNFLNTAAKVDYLPYGVDFPGGPTGRFSNGKTVADVISESEFGLVKTFKPTAERLGLPNYIPAFASAIPATGLLQGVNYASGSAGILVETGKFQGNNIDLSKQLSNHQVTVSRFGEVLGNEEAVSNRLKQCLYYVNIGSNDYINNYFLPQFSNASKEYSPGIFAFRLVGRYYEQIKTLYNLGARKIALAGISKIGCTPFAKTIAGRKGCVDSQNEAVVPFNKLLRDLAGRLNQDFPDAKFVYLDTMAATDLLLRSLPNTQEPCCQVQTVGLCIPNGTFCDQRDTYVYWDAFHPTQAANYIVGPFLYQTLKQIL</sequence>
<proteinExistence type="inferred from homology"/>
<dbReference type="Proteomes" id="UP001154282">
    <property type="component" value="Unassembled WGS sequence"/>
</dbReference>
<dbReference type="SUPFAM" id="SSF52266">
    <property type="entry name" value="SGNH hydrolase"/>
    <property type="match status" value="1"/>
</dbReference>
<dbReference type="GO" id="GO:0005576">
    <property type="term" value="C:extracellular region"/>
    <property type="evidence" value="ECO:0007669"/>
    <property type="project" value="UniProtKB-SubCell"/>
</dbReference>
<protein>
    <submittedName>
        <fullName evidence="9">Uncharacterized protein</fullName>
    </submittedName>
</protein>
<dbReference type="GO" id="GO:0016298">
    <property type="term" value="F:lipase activity"/>
    <property type="evidence" value="ECO:0007669"/>
    <property type="project" value="InterPro"/>
</dbReference>
<evidence type="ECO:0000256" key="2">
    <source>
        <dbReference type="ARBA" id="ARBA00008668"/>
    </source>
</evidence>
<dbReference type="PANTHER" id="PTHR45650:SF9">
    <property type="entry name" value="SGNH HYDROLASE-TYPE ESTERASE DOMAIN-CONTAINING PROTEIN"/>
    <property type="match status" value="1"/>
</dbReference>
<evidence type="ECO:0000313" key="9">
    <source>
        <dbReference type="EMBL" id="CAI0475442.1"/>
    </source>
</evidence>
<dbReference type="GO" id="GO:0016042">
    <property type="term" value="P:lipid catabolic process"/>
    <property type="evidence" value="ECO:0007669"/>
    <property type="project" value="UniProtKB-KW"/>
</dbReference>
<evidence type="ECO:0000256" key="3">
    <source>
        <dbReference type="ARBA" id="ARBA00022525"/>
    </source>
</evidence>
<keyword evidence="6" id="KW-0442">Lipid degradation</keyword>
<organism evidence="9 10">
    <name type="scientific">Linum tenue</name>
    <dbReference type="NCBI Taxonomy" id="586396"/>
    <lineage>
        <taxon>Eukaryota</taxon>
        <taxon>Viridiplantae</taxon>
        <taxon>Streptophyta</taxon>
        <taxon>Embryophyta</taxon>
        <taxon>Tracheophyta</taxon>
        <taxon>Spermatophyta</taxon>
        <taxon>Magnoliopsida</taxon>
        <taxon>eudicotyledons</taxon>
        <taxon>Gunneridae</taxon>
        <taxon>Pentapetalae</taxon>
        <taxon>rosids</taxon>
        <taxon>fabids</taxon>
        <taxon>Malpighiales</taxon>
        <taxon>Linaceae</taxon>
        <taxon>Linum</taxon>
    </lineage>
</organism>
<gene>
    <name evidence="9" type="ORF">LITE_LOCUS40404</name>
</gene>
<dbReference type="PANTHER" id="PTHR45650">
    <property type="entry name" value="GDSL-LIKE LIPASE/ACYLHYDROLASE-RELATED"/>
    <property type="match status" value="1"/>
</dbReference>
<name>A0AAV0PYW2_9ROSI</name>
<dbReference type="InterPro" id="IPR051238">
    <property type="entry name" value="GDSL_esterase/lipase"/>
</dbReference>
<dbReference type="Gene3D" id="3.40.50.1110">
    <property type="entry name" value="SGNH hydrolase"/>
    <property type="match status" value="1"/>
</dbReference>
<accession>A0AAV0PYW2</accession>
<dbReference type="InterPro" id="IPR008265">
    <property type="entry name" value="Lipase_GDSL_AS"/>
</dbReference>
<evidence type="ECO:0000313" key="10">
    <source>
        <dbReference type="Proteomes" id="UP001154282"/>
    </source>
</evidence>
<feature type="signal peptide" evidence="8">
    <location>
        <begin position="1"/>
        <end position="29"/>
    </location>
</feature>
<dbReference type="Pfam" id="PF00657">
    <property type="entry name" value="Lipase_GDSL"/>
    <property type="match status" value="1"/>
</dbReference>
<evidence type="ECO:0000256" key="5">
    <source>
        <dbReference type="ARBA" id="ARBA00022801"/>
    </source>
</evidence>
<evidence type="ECO:0000256" key="8">
    <source>
        <dbReference type="SAM" id="SignalP"/>
    </source>
</evidence>
<dbReference type="InterPro" id="IPR035669">
    <property type="entry name" value="SGNH_plant_lipase-like"/>
</dbReference>
<keyword evidence="3" id="KW-0964">Secreted</keyword>
<comment type="subcellular location">
    <subcellularLocation>
        <location evidence="1">Secreted</location>
    </subcellularLocation>
</comment>
<evidence type="ECO:0000256" key="7">
    <source>
        <dbReference type="ARBA" id="ARBA00023098"/>
    </source>
</evidence>
<dbReference type="CDD" id="cd01837">
    <property type="entry name" value="SGNH_plant_lipase_like"/>
    <property type="match status" value="1"/>
</dbReference>
<keyword evidence="4 8" id="KW-0732">Signal</keyword>
<dbReference type="AlphaFoldDB" id="A0AAV0PYW2"/>
<keyword evidence="7" id="KW-0443">Lipid metabolism</keyword>